<sequence>MGEKRKVIRKKKLRRIITLILAVIAVVSVWLALAAPGYIHRHINEYVLESTNGEYELYFSDIRANLYTQTVRIDSLRLIPQKTDEDHYSISATQLTASGISVFDFFLHKELRIQLLRIQKPEFEIYGRDGQKRDALDKQALFAKLKPFFSKQLKLVTIDEISLEQAHFDHYRLDEQVKTLSSIKDLDVGIQNFTMDSDILSSENEFFNADDIYIKIKDFNRALGDSIHRLQVAELTYSIEKNSITGKNMSLAPVDTTNRKSSLYWINIPEIKLSSEKLRTILGNDSVNIDSVLIKDADIRVKPGTEIKRINFRELKKYDLFELVKHDFNFVRVGQLDLEAKRLFFEPKSAEVDNSQLYEGVEVKAANFQLDSIDNTRLEKVLYSDNFELSIQSYSLKLNDKVHLFQAENILVSSSDSLMKAESISLKPQENSPTIPVTVQLNCDSLVMQKVDLPRLFHFRELPLNLLSVYHPQITVNQKIDKDDDEDIDEQSMLYNFIRDYIKGVYANLIAIDSGHIEFNDLRKKVDEGHISTDFDFRLTDFSLDSISARQTDKLFFATNLELNFSNYQMKLADQLHILNVGKIEVSSLKQSATISQLRLSPDKKQNLERALKRLNRSELYDIRIPRLTLLNTDIHHAFFRKKLNINKFNILKPKIYLEVFAHNRTQNKKLNIDEFYDLVSDYITDIRIENFNVDDGDFQFVNHSRKGKTINLTNRFSLNLDHFLLNAAELHSKRMLFSDNFELKIKDHLFKLSDNVHYLKASEISFSSKNSTGTIKNALLYPEITSEAYSSLPWHLQISIPQINLKQVNLEKAIFNETLNVGAVEVESPLMKFYKNKKEQNKFNFKDLSIPLPEELKELSLGKLTLRNGKLVINNVVANKDEQLAEASVDFELEQVNLKRSENNKTARFSSGAIETNFSDIRISPKKIPYTIGIKRIRYSSVDQLLDLTDLNIKNEQNTAAQIQSISMPRLKFEKLNATDAFDHNRFHASKLIVTNPVFTLKKTERDQSRNPFYIRLSDDLSAVMDELSAEEVLVENATLNLIGKKRTTKFDQVDITMSDVKLDSIQSTTPLGAKDLSIVRRNIQYTDKQKLYDLLIDQFAYSTQDKNIVLKGLHVIPRYGPDKFQQFIDFQQDYYSGDINQVKFEKIDIDRWFEEKEFTGTVIDIDRLNLLIFRDKRLPFNMDRYPPMPQNLIRSIDLPFFFDTLKISNSNFIYTEQLDEIPEPGRVSFERLNAKLYPFTNLETVFAQHPDLRLKASTYLMGVSQMDVQVKFNMQSPANRFEAKGSLSPFDLTTMNPITENAASISIRSGQLNRFEFEFEGDSTVANGKLRFAYDDLKITILAHKNGNTKEAKFLSFLANSLMVKSKHPRTRILLPDDIHYYRDPNKSTLNYLWKSVFSGAKNTFGVKEDSD</sequence>
<keyword evidence="2" id="KW-1185">Reference proteome</keyword>
<evidence type="ECO:0000313" key="2">
    <source>
        <dbReference type="Proteomes" id="UP000283387"/>
    </source>
</evidence>
<dbReference type="Proteomes" id="UP000283387">
    <property type="component" value="Unassembled WGS sequence"/>
</dbReference>
<evidence type="ECO:0000313" key="1">
    <source>
        <dbReference type="EMBL" id="RKD86487.1"/>
    </source>
</evidence>
<proteinExistence type="predicted"/>
<dbReference type="EMBL" id="RAPN01000004">
    <property type="protein sequence ID" value="RKD86487.1"/>
    <property type="molecule type" value="Genomic_DNA"/>
</dbReference>
<reference evidence="1 2" key="1">
    <citation type="submission" date="2018-09" db="EMBL/GenBank/DDBJ databases">
        <title>Genomic Encyclopedia of Archaeal and Bacterial Type Strains, Phase II (KMG-II): from individual species to whole genera.</title>
        <authorList>
            <person name="Goeker M."/>
        </authorList>
    </citation>
    <scope>NUCLEOTIDE SEQUENCE [LARGE SCALE GENOMIC DNA]</scope>
    <source>
        <strain evidence="1 2">DSM 27148</strain>
    </source>
</reference>
<dbReference type="OrthoDB" id="1117635at2"/>
<gene>
    <name evidence="1" type="ORF">BC643_4180</name>
</gene>
<comment type="caution">
    <text evidence="1">The sequence shown here is derived from an EMBL/GenBank/DDBJ whole genome shotgun (WGS) entry which is preliminary data.</text>
</comment>
<name>A0A419VWF0_9BACT</name>
<protein>
    <recommendedName>
        <fullName evidence="3">DUF748 domain-containing protein</fullName>
    </recommendedName>
</protein>
<dbReference type="RefSeq" id="WP_120275179.1">
    <property type="nucleotide sequence ID" value="NZ_RAPN01000004.1"/>
</dbReference>
<organism evidence="1 2">
    <name type="scientific">Mangrovibacterium diazotrophicum</name>
    <dbReference type="NCBI Taxonomy" id="1261403"/>
    <lineage>
        <taxon>Bacteria</taxon>
        <taxon>Pseudomonadati</taxon>
        <taxon>Bacteroidota</taxon>
        <taxon>Bacteroidia</taxon>
        <taxon>Marinilabiliales</taxon>
        <taxon>Prolixibacteraceae</taxon>
        <taxon>Mangrovibacterium</taxon>
    </lineage>
</organism>
<evidence type="ECO:0008006" key="3">
    <source>
        <dbReference type="Google" id="ProtNLM"/>
    </source>
</evidence>
<accession>A0A419VWF0</accession>